<reference evidence="2 3" key="1">
    <citation type="journal article" date="2012" name="J. Bacteriol.">
        <title>Whole-Genome Sequence of Nocardiopsis alba Strain ATCC BAA-2165, Associated with Honeybees.</title>
        <authorList>
            <person name="Qiao J."/>
            <person name="Chen L."/>
            <person name="Li Y."/>
            <person name="Wang J."/>
            <person name="Zhang W."/>
            <person name="Chen S."/>
        </authorList>
    </citation>
    <scope>NUCLEOTIDE SEQUENCE [LARGE SCALE GENOMIC DNA]</scope>
    <source>
        <strain evidence="3">ATCC BAA-2165 / BE74</strain>
    </source>
</reference>
<dbReference type="PATRIC" id="fig|1205910.3.peg.592"/>
<proteinExistence type="predicted"/>
<dbReference type="EMBL" id="CP003788">
    <property type="protein sequence ID" value="AFR07330.1"/>
    <property type="molecule type" value="Genomic_DNA"/>
</dbReference>
<reference evidence="3" key="2">
    <citation type="submission" date="2012-08" db="EMBL/GenBank/DDBJ databases">
        <title>Whole-genome sequence of Nocardiopsis alba strain ATCC BAA-2165 associated with honeybees.</title>
        <authorList>
            <person name="Qiao J."/>
            <person name="Chen L."/>
            <person name="Li Y."/>
            <person name="Wang J."/>
            <person name="Zhang W."/>
            <person name="Chen S."/>
        </authorList>
    </citation>
    <scope>NUCLEOTIDE SEQUENCE [LARGE SCALE GENOMIC DNA]</scope>
    <source>
        <strain evidence="3">ATCC BAA-2165 / BE74</strain>
    </source>
</reference>
<dbReference type="HOGENOM" id="CLU_2570364_0_0_11"/>
<evidence type="ECO:0000313" key="3">
    <source>
        <dbReference type="Proteomes" id="UP000003779"/>
    </source>
</evidence>
<name>J7L798_NOCAA</name>
<dbReference type="Proteomes" id="UP000003779">
    <property type="component" value="Chromosome"/>
</dbReference>
<dbReference type="AlphaFoldDB" id="J7L798"/>
<organism evidence="2 3">
    <name type="scientific">Nocardiopsis alba (strain ATCC BAA-2165 / BE74)</name>
    <dbReference type="NCBI Taxonomy" id="1205910"/>
    <lineage>
        <taxon>Bacteria</taxon>
        <taxon>Bacillati</taxon>
        <taxon>Actinomycetota</taxon>
        <taxon>Actinomycetes</taxon>
        <taxon>Streptosporangiales</taxon>
        <taxon>Nocardiopsidaceae</taxon>
        <taxon>Nocardiopsis</taxon>
    </lineage>
</organism>
<gene>
    <name evidence="2" type="ordered locus">B005_0631</name>
</gene>
<accession>J7L798</accession>
<evidence type="ECO:0000256" key="1">
    <source>
        <dbReference type="SAM" id="MobiDB-lite"/>
    </source>
</evidence>
<sequence length="81" mass="8700">MRRPQWHVRLPLVSPYVMGGREAGLRTCRVLLTEARFTAAGLCRNLTGLPRFSPPAVTTVSDGRAGRGTSRLLPATIASGP</sequence>
<feature type="region of interest" description="Disordered" evidence="1">
    <location>
        <begin position="58"/>
        <end position="81"/>
    </location>
</feature>
<protein>
    <submittedName>
        <fullName evidence="2">Uncharacterized protein</fullName>
    </submittedName>
</protein>
<dbReference type="KEGG" id="nal:B005_0631"/>
<dbReference type="STRING" id="1205910.B005_0631"/>
<evidence type="ECO:0000313" key="2">
    <source>
        <dbReference type="EMBL" id="AFR07330.1"/>
    </source>
</evidence>